<name>A0AAV2CAF7_9ROSI</name>
<keyword evidence="3" id="KW-1185">Reference proteome</keyword>
<proteinExistence type="predicted"/>
<feature type="region of interest" description="Disordered" evidence="1">
    <location>
        <begin position="1"/>
        <end position="73"/>
    </location>
</feature>
<evidence type="ECO:0000313" key="2">
    <source>
        <dbReference type="EMBL" id="CAL1353502.1"/>
    </source>
</evidence>
<organism evidence="2 3">
    <name type="scientific">Linum trigynum</name>
    <dbReference type="NCBI Taxonomy" id="586398"/>
    <lineage>
        <taxon>Eukaryota</taxon>
        <taxon>Viridiplantae</taxon>
        <taxon>Streptophyta</taxon>
        <taxon>Embryophyta</taxon>
        <taxon>Tracheophyta</taxon>
        <taxon>Spermatophyta</taxon>
        <taxon>Magnoliopsida</taxon>
        <taxon>eudicotyledons</taxon>
        <taxon>Gunneridae</taxon>
        <taxon>Pentapetalae</taxon>
        <taxon>rosids</taxon>
        <taxon>fabids</taxon>
        <taxon>Malpighiales</taxon>
        <taxon>Linaceae</taxon>
        <taxon>Linum</taxon>
    </lineage>
</organism>
<dbReference type="Proteomes" id="UP001497516">
    <property type="component" value="Chromosome 1"/>
</dbReference>
<evidence type="ECO:0000313" key="3">
    <source>
        <dbReference type="Proteomes" id="UP001497516"/>
    </source>
</evidence>
<sequence length="112" mass="12931">MKKNPEFPVGGQGRNLRYRRGNNVRSGVVGNQRIGGRGQISEQHEEEEVLQPLPPRRPRPHRRRGRDEGGRMGHRSLLHRFTFLESLHLQLHGCQHALPKENGESNCRMARE</sequence>
<accession>A0AAV2CAF7</accession>
<reference evidence="2 3" key="1">
    <citation type="submission" date="2024-04" db="EMBL/GenBank/DDBJ databases">
        <authorList>
            <person name="Fracassetti M."/>
        </authorList>
    </citation>
    <scope>NUCLEOTIDE SEQUENCE [LARGE SCALE GENOMIC DNA]</scope>
</reference>
<dbReference type="AlphaFoldDB" id="A0AAV2CAF7"/>
<protein>
    <submittedName>
        <fullName evidence="2">Uncharacterized protein</fullName>
    </submittedName>
</protein>
<gene>
    <name evidence="2" type="ORF">LTRI10_LOCUS1402</name>
</gene>
<dbReference type="EMBL" id="OZ034813">
    <property type="protein sequence ID" value="CAL1353502.1"/>
    <property type="molecule type" value="Genomic_DNA"/>
</dbReference>
<evidence type="ECO:0000256" key="1">
    <source>
        <dbReference type="SAM" id="MobiDB-lite"/>
    </source>
</evidence>